<feature type="transmembrane region" description="Helical" evidence="6">
    <location>
        <begin position="327"/>
        <end position="344"/>
    </location>
</feature>
<evidence type="ECO:0000313" key="9">
    <source>
        <dbReference type="Proteomes" id="UP000774130"/>
    </source>
</evidence>
<accession>A0ABS6TGK7</accession>
<evidence type="ECO:0000256" key="1">
    <source>
        <dbReference type="ARBA" id="ARBA00004141"/>
    </source>
</evidence>
<feature type="transmembrane region" description="Helical" evidence="6">
    <location>
        <begin position="174"/>
        <end position="192"/>
    </location>
</feature>
<keyword evidence="2" id="KW-0813">Transport</keyword>
<evidence type="ECO:0000256" key="4">
    <source>
        <dbReference type="ARBA" id="ARBA00022989"/>
    </source>
</evidence>
<evidence type="ECO:0000256" key="3">
    <source>
        <dbReference type="ARBA" id="ARBA00022692"/>
    </source>
</evidence>
<evidence type="ECO:0000256" key="5">
    <source>
        <dbReference type="ARBA" id="ARBA00023136"/>
    </source>
</evidence>
<feature type="transmembrane region" description="Helical" evidence="6">
    <location>
        <begin position="350"/>
        <end position="369"/>
    </location>
</feature>
<evidence type="ECO:0000313" key="8">
    <source>
        <dbReference type="EMBL" id="MBV7392018.1"/>
    </source>
</evidence>
<name>A0ABS6TGK7_9ENTE</name>
<organism evidence="8 9">
    <name type="scientific">Enterococcus alishanensis</name>
    <dbReference type="NCBI Taxonomy" id="1303817"/>
    <lineage>
        <taxon>Bacteria</taxon>
        <taxon>Bacillati</taxon>
        <taxon>Bacillota</taxon>
        <taxon>Bacilli</taxon>
        <taxon>Lactobacillales</taxon>
        <taxon>Enterococcaceae</taxon>
        <taxon>Enterococcus</taxon>
    </lineage>
</organism>
<comment type="subcellular location">
    <subcellularLocation>
        <location evidence="1">Membrane</location>
        <topology evidence="1">Multi-pass membrane protein</topology>
    </subcellularLocation>
</comment>
<keyword evidence="9" id="KW-1185">Reference proteome</keyword>
<dbReference type="Pfam" id="PF00083">
    <property type="entry name" value="Sugar_tr"/>
    <property type="match status" value="1"/>
</dbReference>
<evidence type="ECO:0000259" key="7">
    <source>
        <dbReference type="PROSITE" id="PS50850"/>
    </source>
</evidence>
<protein>
    <submittedName>
        <fullName evidence="8">MFS transporter</fullName>
    </submittedName>
</protein>
<feature type="transmembrane region" description="Helical" evidence="6">
    <location>
        <begin position="88"/>
        <end position="105"/>
    </location>
</feature>
<feature type="transmembrane region" description="Helical" evidence="6">
    <location>
        <begin position="20"/>
        <end position="36"/>
    </location>
</feature>
<evidence type="ECO:0000256" key="2">
    <source>
        <dbReference type="ARBA" id="ARBA00022448"/>
    </source>
</evidence>
<comment type="caution">
    <text evidence="8">The sequence shown here is derived from an EMBL/GenBank/DDBJ whole genome shotgun (WGS) entry which is preliminary data.</text>
</comment>
<feature type="transmembrane region" description="Helical" evidence="6">
    <location>
        <begin position="264"/>
        <end position="288"/>
    </location>
</feature>
<sequence>MNSRDIGKKLDQLPISRWHWQVFLLIGFGLQINGFLNSSGSSILADLVASGWSNNYLNAAFSSAMMIGFFIGSLFGGNFGDRFGRKKAYQLSILLFAIFSLLASFSPNIYFLIVCRGGMGIGMGSGIVIGYASFTEFIPANVRGKWSARISFLGNLSPLIAASASFLIIPTLGWRTMFVVGSAASFIILILVSKFLDESPRWCAENNQEARAEEIVTKVVTRIEKEKGASLNLETDSNGTSSNRVEKKISFGSFFKGALGIRTIVATTVLVAMNISLYTITVWIPTIFVNSGINISKSLLMTTLIMLGAPCGVFVSTLIVDKFPRKWFGVSLILLIAILGYVYSLQTTEVGIIAIGVLLIFILYIYNSFSSAVYAPEIWPTKAKMRGSGISNSIGRIVAIVIPYIIAWILTNYSVTTVFIVLGCALGFCALILAIFGIETRKKSVEEISIDDPKEQLVTPIISSIK</sequence>
<dbReference type="RefSeq" id="WP_218327231.1">
    <property type="nucleotide sequence ID" value="NZ_JAHUZB010000007.1"/>
</dbReference>
<keyword evidence="3 6" id="KW-0812">Transmembrane</keyword>
<dbReference type="InterPro" id="IPR005828">
    <property type="entry name" value="MFS_sugar_transport-like"/>
</dbReference>
<feature type="transmembrane region" description="Helical" evidence="6">
    <location>
        <begin position="56"/>
        <end position="76"/>
    </location>
</feature>
<feature type="transmembrane region" description="Helical" evidence="6">
    <location>
        <begin position="111"/>
        <end position="134"/>
    </location>
</feature>
<dbReference type="InterPro" id="IPR020846">
    <property type="entry name" value="MFS_dom"/>
</dbReference>
<dbReference type="PROSITE" id="PS50850">
    <property type="entry name" value="MFS"/>
    <property type="match status" value="1"/>
</dbReference>
<feature type="transmembrane region" description="Helical" evidence="6">
    <location>
        <begin position="300"/>
        <end position="320"/>
    </location>
</feature>
<keyword evidence="4 6" id="KW-1133">Transmembrane helix</keyword>
<dbReference type="CDD" id="cd17316">
    <property type="entry name" value="MFS_SV2_like"/>
    <property type="match status" value="1"/>
</dbReference>
<feature type="transmembrane region" description="Helical" evidence="6">
    <location>
        <begin position="146"/>
        <end position="168"/>
    </location>
</feature>
<reference evidence="8 9" key="1">
    <citation type="submission" date="2021-06" db="EMBL/GenBank/DDBJ databases">
        <title>Enterococcus alishanensis sp. nov., a novel lactic acid bacterium isolated from fresh coffee beans.</title>
        <authorList>
            <person name="Chen Y.-S."/>
        </authorList>
    </citation>
    <scope>NUCLEOTIDE SEQUENCE [LARGE SCALE GENOMIC DNA]</scope>
    <source>
        <strain evidence="8 9">ALS3</strain>
    </source>
</reference>
<keyword evidence="5 6" id="KW-0472">Membrane</keyword>
<dbReference type="EMBL" id="JAHUZB010000007">
    <property type="protein sequence ID" value="MBV7392018.1"/>
    <property type="molecule type" value="Genomic_DNA"/>
</dbReference>
<feature type="transmembrane region" description="Helical" evidence="6">
    <location>
        <begin position="416"/>
        <end position="438"/>
    </location>
</feature>
<feature type="transmembrane region" description="Helical" evidence="6">
    <location>
        <begin position="390"/>
        <end position="410"/>
    </location>
</feature>
<feature type="domain" description="Major facilitator superfamily (MFS) profile" evidence="7">
    <location>
        <begin position="22"/>
        <end position="441"/>
    </location>
</feature>
<dbReference type="Proteomes" id="UP000774130">
    <property type="component" value="Unassembled WGS sequence"/>
</dbReference>
<proteinExistence type="predicted"/>
<dbReference type="PANTHER" id="PTHR23511">
    <property type="entry name" value="SYNAPTIC VESICLE GLYCOPROTEIN 2"/>
    <property type="match status" value="1"/>
</dbReference>
<gene>
    <name evidence="8" type="ORF">KUA55_15155</name>
</gene>
<evidence type="ECO:0000256" key="6">
    <source>
        <dbReference type="SAM" id="Phobius"/>
    </source>
</evidence>
<dbReference type="PANTHER" id="PTHR23511:SF34">
    <property type="entry name" value="SYNAPTIC VESICLE GLYCOPROTEIN 2"/>
    <property type="match status" value="1"/>
</dbReference>